<dbReference type="PROSITE" id="PS51371">
    <property type="entry name" value="CBS"/>
    <property type="match status" value="2"/>
</dbReference>
<dbReference type="SUPFAM" id="SSF46785">
    <property type="entry name" value="Winged helix' DNA-binding domain"/>
    <property type="match status" value="1"/>
</dbReference>
<dbReference type="PANTHER" id="PTHR48108:SF32">
    <property type="entry name" value="TRANSCRIPTIONAL REPRESSOR CCPN"/>
    <property type="match status" value="1"/>
</dbReference>
<dbReference type="OrthoDB" id="9793615at2"/>
<dbReference type="InterPro" id="IPR036390">
    <property type="entry name" value="WH_DNA-bd_sf"/>
</dbReference>
<evidence type="ECO:0000256" key="1">
    <source>
        <dbReference type="ARBA" id="ARBA00022737"/>
    </source>
</evidence>
<keyword evidence="1" id="KW-0677">Repeat</keyword>
<dbReference type="InterPro" id="IPR000644">
    <property type="entry name" value="CBS_dom"/>
</dbReference>
<feature type="domain" description="CBS" evidence="3">
    <location>
        <begin position="80"/>
        <end position="136"/>
    </location>
</feature>
<evidence type="ECO:0000256" key="2">
    <source>
        <dbReference type="PROSITE-ProRule" id="PRU00703"/>
    </source>
</evidence>
<dbReference type="InterPro" id="IPR051462">
    <property type="entry name" value="CBS_domain-containing"/>
</dbReference>
<evidence type="ECO:0000259" key="3">
    <source>
        <dbReference type="PROSITE" id="PS51371"/>
    </source>
</evidence>
<dbReference type="Pfam" id="PF08279">
    <property type="entry name" value="HTH_11"/>
    <property type="match status" value="1"/>
</dbReference>
<evidence type="ECO:0000313" key="4">
    <source>
        <dbReference type="EMBL" id="TGA99591.1"/>
    </source>
</evidence>
<keyword evidence="5" id="KW-1185">Reference proteome</keyword>
<sequence>MELNERQRRIIAIVKESAPITGEQIAEKLDLTRATLRPDLAILTMAGFLEARPRVGYFYTGQTLSSLFSEQMQKIKVKDYLSFPAVVKESSSAYDAVCDMFKEDVGSLFVINGKGLLSGVLSRKDLLRTAIGSQDMTQVPVSVIMSRMPNITYCRNDDPVISVAELIIEKQVDAVPVVRDRNGGLEVIGRMTKTNITKAFVALAKGSIE</sequence>
<dbReference type="InterPro" id="IPR013196">
    <property type="entry name" value="HTH_11"/>
</dbReference>
<reference evidence="4 5" key="1">
    <citation type="journal article" date="2015" name="Int. J. Syst. Evol. Microbiol.">
        <title>Sporolactobacillus shoreae sp. nov. and Sporolactobacillus spathodeae sp. nov., two spore-forming lactic acid bacteria isolated from tree barks in Thailand.</title>
        <authorList>
            <person name="Thamacharoensuk T."/>
            <person name="Kitahara M."/>
            <person name="Ohkuma M."/>
            <person name="Thongchul N."/>
            <person name="Tanasupawat S."/>
        </authorList>
    </citation>
    <scope>NUCLEOTIDE SEQUENCE [LARGE SCALE GENOMIC DNA]</scope>
    <source>
        <strain evidence="4 5">BK92</strain>
    </source>
</reference>
<dbReference type="Proteomes" id="UP000298347">
    <property type="component" value="Unassembled WGS sequence"/>
</dbReference>
<dbReference type="Gene3D" id="3.10.580.10">
    <property type="entry name" value="CBS-domain"/>
    <property type="match status" value="1"/>
</dbReference>
<dbReference type="AlphaFoldDB" id="A0A4Z0GRV7"/>
<dbReference type="PANTHER" id="PTHR48108">
    <property type="entry name" value="CBS DOMAIN-CONTAINING PROTEIN CBSX2, CHLOROPLASTIC"/>
    <property type="match status" value="1"/>
</dbReference>
<name>A0A4Z0GRV7_9BACL</name>
<dbReference type="InterPro" id="IPR046342">
    <property type="entry name" value="CBS_dom_sf"/>
</dbReference>
<evidence type="ECO:0000313" key="5">
    <source>
        <dbReference type="Proteomes" id="UP000298347"/>
    </source>
</evidence>
<accession>A0A4Z0GRV7</accession>
<proteinExistence type="predicted"/>
<dbReference type="CDD" id="cd04617">
    <property type="entry name" value="CBS_pair_CcpN"/>
    <property type="match status" value="1"/>
</dbReference>
<dbReference type="EMBL" id="SRJD01000003">
    <property type="protein sequence ID" value="TGA99591.1"/>
    <property type="molecule type" value="Genomic_DNA"/>
</dbReference>
<dbReference type="SMART" id="SM00116">
    <property type="entry name" value="CBS"/>
    <property type="match status" value="2"/>
</dbReference>
<keyword evidence="2" id="KW-0129">CBS domain</keyword>
<protein>
    <submittedName>
        <fullName evidence="4">Transcriptional regulator</fullName>
    </submittedName>
</protein>
<dbReference type="InterPro" id="IPR016842">
    <property type="entry name" value="UCP026546_HTH-CBS"/>
</dbReference>
<comment type="caution">
    <text evidence="4">The sequence shown here is derived from an EMBL/GenBank/DDBJ whole genome shotgun (WGS) entry which is preliminary data.</text>
</comment>
<dbReference type="Pfam" id="PF00571">
    <property type="entry name" value="CBS"/>
    <property type="match status" value="2"/>
</dbReference>
<gene>
    <name evidence="4" type="ORF">E4665_04505</name>
</gene>
<dbReference type="Gene3D" id="1.10.10.10">
    <property type="entry name" value="Winged helix-like DNA-binding domain superfamily/Winged helix DNA-binding domain"/>
    <property type="match status" value="1"/>
</dbReference>
<dbReference type="InterPro" id="IPR036388">
    <property type="entry name" value="WH-like_DNA-bd_sf"/>
</dbReference>
<dbReference type="RefSeq" id="WP_135347614.1">
    <property type="nucleotide sequence ID" value="NZ_SRJD01000003.1"/>
</dbReference>
<dbReference type="PIRSF" id="PIRSF026546">
    <property type="entry name" value="UCP026546_CBS_YqzB"/>
    <property type="match status" value="1"/>
</dbReference>
<organism evidence="4 5">
    <name type="scientific">Sporolactobacillus shoreae</name>
    <dbReference type="NCBI Taxonomy" id="1465501"/>
    <lineage>
        <taxon>Bacteria</taxon>
        <taxon>Bacillati</taxon>
        <taxon>Bacillota</taxon>
        <taxon>Bacilli</taxon>
        <taxon>Bacillales</taxon>
        <taxon>Sporolactobacillaceae</taxon>
        <taxon>Sporolactobacillus</taxon>
    </lineage>
</organism>
<dbReference type="FunFam" id="1.10.10.10:FF:000257">
    <property type="entry name" value="Transcriptional repressor CcpN"/>
    <property type="match status" value="1"/>
</dbReference>
<dbReference type="SUPFAM" id="SSF54631">
    <property type="entry name" value="CBS-domain pair"/>
    <property type="match status" value="1"/>
</dbReference>
<feature type="domain" description="CBS" evidence="3">
    <location>
        <begin position="145"/>
        <end position="209"/>
    </location>
</feature>